<gene>
    <name evidence="2" type="ORF">AcetOrient_orf04610</name>
</gene>
<dbReference type="InterPro" id="IPR006311">
    <property type="entry name" value="TAT_signal"/>
</dbReference>
<protein>
    <submittedName>
        <fullName evidence="2">Pectin acetylesterase</fullName>
    </submittedName>
</protein>
<dbReference type="KEGG" id="aot:AcetOri_orf04610"/>
<name>A0A2Z5ZLU5_9PROT</name>
<keyword evidence="1" id="KW-0732">Signal</keyword>
<dbReference type="AlphaFoldDB" id="A0A2Z5ZLU5"/>
<accession>A0A2Z5ZLU5</accession>
<organism evidence="2 3">
    <name type="scientific">Acetobacter orientalis</name>
    <dbReference type="NCBI Taxonomy" id="146474"/>
    <lineage>
        <taxon>Bacteria</taxon>
        <taxon>Pseudomonadati</taxon>
        <taxon>Pseudomonadota</taxon>
        <taxon>Alphaproteobacteria</taxon>
        <taxon>Acetobacterales</taxon>
        <taxon>Acetobacteraceae</taxon>
        <taxon>Acetobacter</taxon>
    </lineage>
</organism>
<evidence type="ECO:0000313" key="2">
    <source>
        <dbReference type="EMBL" id="BBC81393.1"/>
    </source>
</evidence>
<dbReference type="PROSITE" id="PS51318">
    <property type="entry name" value="TAT"/>
    <property type="match status" value="1"/>
</dbReference>
<evidence type="ECO:0000313" key="3">
    <source>
        <dbReference type="Proteomes" id="UP000270034"/>
    </source>
</evidence>
<evidence type="ECO:0000256" key="1">
    <source>
        <dbReference type="SAM" id="SignalP"/>
    </source>
</evidence>
<feature type="chain" id="PRO_5016384203" evidence="1">
    <location>
        <begin position="25"/>
        <end position="86"/>
    </location>
</feature>
<dbReference type="EMBL" id="AP018515">
    <property type="protein sequence ID" value="BBC81393.1"/>
    <property type="molecule type" value="Genomic_DNA"/>
</dbReference>
<dbReference type="Proteomes" id="UP000270034">
    <property type="component" value="Chromosome"/>
</dbReference>
<proteinExistence type="predicted"/>
<reference evidence="2 3" key="1">
    <citation type="submission" date="2018-02" db="EMBL/GenBank/DDBJ databases">
        <title>Acetobacter orientalis genome.</title>
        <authorList>
            <person name="Nakashima N."/>
            <person name="Tamura T."/>
        </authorList>
    </citation>
    <scope>NUCLEOTIDE SEQUENCE [LARGE SCALE GENOMIC DNA]</scope>
    <source>
        <strain evidence="2 3">FAN1</strain>
    </source>
</reference>
<feature type="signal peptide" evidence="1">
    <location>
        <begin position="1"/>
        <end position="24"/>
    </location>
</feature>
<sequence>MHFYTRRRFLAAAASATTVPYGFAGATPLAALAPLLACRSGPVPHPVVVARIQTRPIYLATARSLLLQRLCLIFTAQHALTARLFW</sequence>